<feature type="transmembrane region" description="Helical" evidence="18">
    <location>
        <begin position="188"/>
        <end position="206"/>
    </location>
</feature>
<evidence type="ECO:0000256" key="7">
    <source>
        <dbReference type="ARBA" id="ARBA00022660"/>
    </source>
</evidence>
<dbReference type="Pfam" id="PF00361">
    <property type="entry name" value="Proton_antipo_M"/>
    <property type="match status" value="1"/>
</dbReference>
<dbReference type="PANTHER" id="PTHR46552">
    <property type="entry name" value="NADH-UBIQUINONE OXIDOREDUCTASE CHAIN 2"/>
    <property type="match status" value="1"/>
</dbReference>
<evidence type="ECO:0000256" key="2">
    <source>
        <dbReference type="ARBA" id="ARBA00004448"/>
    </source>
</evidence>
<comment type="function">
    <text evidence="18">Core subunit of the mitochondrial membrane respiratory chain NADH dehydrogenase (Complex I) which catalyzes electron transfer from NADH through the respiratory chain, using ubiquinone as an electron acceptor. Essential for the catalytic activity and assembly of complex I.</text>
</comment>
<feature type="transmembrane region" description="Helical" evidence="18">
    <location>
        <begin position="252"/>
        <end position="275"/>
    </location>
</feature>
<gene>
    <name evidence="20" type="primary">nad2</name>
</gene>
<keyword evidence="16 18" id="KW-0472">Membrane</keyword>
<dbReference type="GO" id="GO:0006120">
    <property type="term" value="P:mitochondrial electron transport, NADH to ubiquinone"/>
    <property type="evidence" value="ECO:0007669"/>
    <property type="project" value="InterPro"/>
</dbReference>
<evidence type="ECO:0000256" key="8">
    <source>
        <dbReference type="ARBA" id="ARBA00022692"/>
    </source>
</evidence>
<comment type="function">
    <text evidence="1">Core subunit of the mitochondrial membrane respiratory chain NADH dehydrogenase (Complex I) that is believed to belong to the minimal assembly required for catalysis. Complex I functions in the transfer of electrons from NADH to the respiratory chain. The immediate electron acceptor for the enzyme is believed to be ubiquinone.</text>
</comment>
<keyword evidence="8 18" id="KW-0812">Transmembrane</keyword>
<keyword evidence="7 18" id="KW-0679">Respiratory chain</keyword>
<evidence type="ECO:0000256" key="4">
    <source>
        <dbReference type="ARBA" id="ARBA00012944"/>
    </source>
</evidence>
<dbReference type="EC" id="7.1.1.2" evidence="4 18"/>
<evidence type="ECO:0000256" key="10">
    <source>
        <dbReference type="ARBA" id="ARBA00022967"/>
    </source>
</evidence>
<dbReference type="GO" id="GO:0005743">
    <property type="term" value="C:mitochondrial inner membrane"/>
    <property type="evidence" value="ECO:0007669"/>
    <property type="project" value="UniProtKB-SubCell"/>
</dbReference>
<evidence type="ECO:0000313" key="20">
    <source>
        <dbReference type="EMBL" id="QHQ98496.1"/>
    </source>
</evidence>
<evidence type="ECO:0000259" key="19">
    <source>
        <dbReference type="Pfam" id="PF00361"/>
    </source>
</evidence>
<feature type="transmembrane region" description="Helical" evidence="18">
    <location>
        <begin position="139"/>
        <end position="158"/>
    </location>
</feature>
<evidence type="ECO:0000256" key="14">
    <source>
        <dbReference type="ARBA" id="ARBA00023075"/>
    </source>
</evidence>
<reference evidence="20" key="1">
    <citation type="journal article" date="2019" name="Zool. Scr.">
        <title>Mitochondrial genome reorganization characterizes various lineages of mesostigmatid mites (Acari: Parasitiformes).</title>
        <authorList>
            <person name="Li W.-N."/>
            <person name="Shao R."/>
            <person name="Zhang Q."/>
            <person name="Deng W."/>
            <person name="Xue X.-F."/>
        </authorList>
    </citation>
    <scope>NUCLEOTIDE SEQUENCE</scope>
</reference>
<dbReference type="PRINTS" id="PR01436">
    <property type="entry name" value="NADHDHGNASE2"/>
</dbReference>
<protein>
    <recommendedName>
        <fullName evidence="5 18">NADH-ubiquinone oxidoreductase chain 2</fullName>
        <ecNumber evidence="4 18">7.1.1.2</ecNumber>
    </recommendedName>
</protein>
<evidence type="ECO:0000256" key="3">
    <source>
        <dbReference type="ARBA" id="ARBA00007012"/>
    </source>
</evidence>
<keyword evidence="15 18" id="KW-0496">Mitochondrion</keyword>
<feature type="transmembrane region" description="Helical" evidence="18">
    <location>
        <begin position="296"/>
        <end position="315"/>
    </location>
</feature>
<dbReference type="AlphaFoldDB" id="A0A6B9WG03"/>
<keyword evidence="11 18" id="KW-0249">Electron transport</keyword>
<keyword evidence="6" id="KW-0813">Transport</keyword>
<feature type="domain" description="NADH:quinone oxidoreductase/Mrp antiporter transmembrane" evidence="19">
    <location>
        <begin position="28"/>
        <end position="269"/>
    </location>
</feature>
<comment type="similarity">
    <text evidence="3 18">Belongs to the complex I subunit 2 family.</text>
</comment>
<evidence type="ECO:0000256" key="5">
    <source>
        <dbReference type="ARBA" id="ARBA00021008"/>
    </source>
</evidence>
<keyword evidence="9 18" id="KW-0999">Mitochondrion inner membrane</keyword>
<keyword evidence="10 18" id="KW-1278">Translocase</keyword>
<keyword evidence="12 18" id="KW-1133">Transmembrane helix</keyword>
<dbReference type="InterPro" id="IPR003917">
    <property type="entry name" value="NADH_UbQ_OxRdtase_chain2"/>
</dbReference>
<evidence type="ECO:0000256" key="9">
    <source>
        <dbReference type="ARBA" id="ARBA00022792"/>
    </source>
</evidence>
<evidence type="ECO:0000256" key="12">
    <source>
        <dbReference type="ARBA" id="ARBA00022989"/>
    </source>
</evidence>
<dbReference type="EMBL" id="MK270523">
    <property type="protein sequence ID" value="QHQ98496.1"/>
    <property type="molecule type" value="Genomic_DNA"/>
</dbReference>
<evidence type="ECO:0000256" key="17">
    <source>
        <dbReference type="ARBA" id="ARBA00049551"/>
    </source>
</evidence>
<organism evidence="20">
    <name type="scientific">Microdiplogynium sp. XFX</name>
    <dbReference type="NCBI Taxonomy" id="2695875"/>
    <lineage>
        <taxon>Eukaryota</taxon>
        <taxon>Metazoa</taxon>
        <taxon>Ecdysozoa</taxon>
        <taxon>Arthropoda</taxon>
        <taxon>Chelicerata</taxon>
        <taxon>Arachnida</taxon>
        <taxon>Acari</taxon>
        <taxon>Parasitiformes</taxon>
        <taxon>Mesostigmata</taxon>
        <taxon>Antennophorina</taxon>
        <taxon>Celaenopsoidea</taxon>
        <taxon>Diplogyniidae</taxon>
        <taxon>Microdiplogynium</taxon>
    </lineage>
</organism>
<sequence>MLHTPSMTMYTWFMFSSLFMVTNTNNPFFLWLILEINMMSFIPLMLKHPLSMSSMIKYFIIQSLASSLYILFMLYTLLDMNYWFNNDMIMMSMLMKLGASPFHMWLPQVSEGILWMPNFLLLTLQKFIPLYIMSTLTTHFLMIIIILSAMTGTLGMINQKSLRKILAFSSISHMAWMIYMFQYTSYSWMIYFSLYTIISLSIIININKFNIFSFMQMKTIKDKTTLFSLTMAILSLAGLPPLLGFLMKWATIFSSFNLNMILFFMILSSLTNMYIYMRLLFPTFMNMNINMPTVNYNFLLTISINFSLIILSPIIF</sequence>
<evidence type="ECO:0000256" key="1">
    <source>
        <dbReference type="ARBA" id="ARBA00003257"/>
    </source>
</evidence>
<evidence type="ECO:0000256" key="16">
    <source>
        <dbReference type="ARBA" id="ARBA00023136"/>
    </source>
</evidence>
<accession>A0A6B9WG03</accession>
<evidence type="ECO:0000256" key="13">
    <source>
        <dbReference type="ARBA" id="ARBA00023027"/>
    </source>
</evidence>
<dbReference type="InterPro" id="IPR001750">
    <property type="entry name" value="ND/Mrp_TM"/>
</dbReference>
<evidence type="ECO:0000256" key="18">
    <source>
        <dbReference type="RuleBase" id="RU003403"/>
    </source>
</evidence>
<dbReference type="GO" id="GO:0008137">
    <property type="term" value="F:NADH dehydrogenase (ubiquinone) activity"/>
    <property type="evidence" value="ECO:0007669"/>
    <property type="project" value="UniProtKB-EC"/>
</dbReference>
<keyword evidence="14 18" id="KW-0830">Ubiquinone</keyword>
<name>A0A6B9WG03_9ACAR</name>
<evidence type="ECO:0000256" key="11">
    <source>
        <dbReference type="ARBA" id="ARBA00022982"/>
    </source>
</evidence>
<keyword evidence="13 18" id="KW-0520">NAD</keyword>
<comment type="catalytic activity">
    <reaction evidence="17 18">
        <text>a ubiquinone + NADH + 5 H(+)(in) = a ubiquinol + NAD(+) + 4 H(+)(out)</text>
        <dbReference type="Rhea" id="RHEA:29091"/>
        <dbReference type="Rhea" id="RHEA-COMP:9565"/>
        <dbReference type="Rhea" id="RHEA-COMP:9566"/>
        <dbReference type="ChEBI" id="CHEBI:15378"/>
        <dbReference type="ChEBI" id="CHEBI:16389"/>
        <dbReference type="ChEBI" id="CHEBI:17976"/>
        <dbReference type="ChEBI" id="CHEBI:57540"/>
        <dbReference type="ChEBI" id="CHEBI:57945"/>
        <dbReference type="EC" id="7.1.1.2"/>
    </reaction>
</comment>
<evidence type="ECO:0000256" key="15">
    <source>
        <dbReference type="ARBA" id="ARBA00023128"/>
    </source>
</evidence>
<dbReference type="InterPro" id="IPR050175">
    <property type="entry name" value="Complex_I_Subunit_2"/>
</dbReference>
<evidence type="ECO:0000256" key="6">
    <source>
        <dbReference type="ARBA" id="ARBA00022448"/>
    </source>
</evidence>
<comment type="subcellular location">
    <subcellularLocation>
        <location evidence="2 18">Mitochondrion inner membrane</location>
        <topology evidence="2 18">Multi-pass membrane protein</topology>
    </subcellularLocation>
</comment>
<feature type="transmembrane region" description="Helical" evidence="18">
    <location>
        <begin position="165"/>
        <end position="182"/>
    </location>
</feature>
<dbReference type="PANTHER" id="PTHR46552:SF1">
    <property type="entry name" value="NADH-UBIQUINONE OXIDOREDUCTASE CHAIN 2"/>
    <property type="match status" value="1"/>
</dbReference>
<feature type="transmembrane region" description="Helical" evidence="18">
    <location>
        <begin position="226"/>
        <end position="246"/>
    </location>
</feature>
<proteinExistence type="inferred from homology"/>
<geneLocation type="mitochondrion" evidence="20"/>
<feature type="transmembrane region" description="Helical" evidence="18">
    <location>
        <begin position="58"/>
        <end position="77"/>
    </location>
</feature>